<gene>
    <name evidence="2" type="ordered locus">IL1497</name>
</gene>
<dbReference type="HOGENOM" id="CLU_777967_0_0_6"/>
<evidence type="ECO:0000313" key="3">
    <source>
        <dbReference type="Proteomes" id="UP000001171"/>
    </source>
</evidence>
<dbReference type="GO" id="GO:0016787">
    <property type="term" value="F:hydrolase activity"/>
    <property type="evidence" value="ECO:0007669"/>
    <property type="project" value="UniProtKB-KW"/>
</dbReference>
<dbReference type="STRING" id="283942.IL1497"/>
<dbReference type="InterPro" id="IPR022742">
    <property type="entry name" value="Hydrolase_4"/>
</dbReference>
<dbReference type="Proteomes" id="UP000001171">
    <property type="component" value="Chromosome"/>
</dbReference>
<accession>Q5QU25</accession>
<keyword evidence="2" id="KW-0378">Hydrolase</keyword>
<proteinExistence type="predicted"/>
<dbReference type="InterPro" id="IPR029058">
    <property type="entry name" value="AB_hydrolase_fold"/>
</dbReference>
<feature type="domain" description="Serine aminopeptidase S33" evidence="1">
    <location>
        <begin position="117"/>
        <end position="247"/>
    </location>
</feature>
<dbReference type="PANTHER" id="PTHR43798">
    <property type="entry name" value="MONOACYLGLYCEROL LIPASE"/>
    <property type="match status" value="1"/>
</dbReference>
<sequence length="356" mass="40079">MNLDSSVKAIIVGLLLSFAVGCAHFVEQQVLYPGGDNLVIEGVNESELLKIYHLQKRTLSSKQHLPFYFGDAETLTSDYVPPTLDLTFTYTDAPEGIDPVRKYHLELEPSVNKTIRAKGIVILLHSYSTNAQSVLFDSIALQLQGYHTAIVDLLGHGTAQDQPVSFGQADVRRLHRLVTKLKRQYQLPIILYGKSYGASIAAQYIESYGNIARFIAVAPMTDFTPAALRMAKSSHSFITSFVSDQWLQDTFEEVLINHQTSSRRLSTPRVLLRQPEKSLPPTLIVIGSLDKISDSDQLKRLENIDRIQIETLDNRGHIEMMIYDNHINSVIEDWLKNSVVDKQLMTAPQEKDQQGR</sequence>
<dbReference type="KEGG" id="ilo:IL1497"/>
<protein>
    <submittedName>
        <fullName evidence="2">Probable lysophospholipase, alpha/beta hydrolase superfamily</fullName>
    </submittedName>
</protein>
<dbReference type="Pfam" id="PF12146">
    <property type="entry name" value="Hydrolase_4"/>
    <property type="match status" value="1"/>
</dbReference>
<dbReference type="OrthoDB" id="5614837at2"/>
<organism evidence="2 3">
    <name type="scientific">Idiomarina loihiensis (strain ATCC BAA-735 / DSM 15497 / L2-TR)</name>
    <dbReference type="NCBI Taxonomy" id="283942"/>
    <lineage>
        <taxon>Bacteria</taxon>
        <taxon>Pseudomonadati</taxon>
        <taxon>Pseudomonadota</taxon>
        <taxon>Gammaproteobacteria</taxon>
        <taxon>Alteromonadales</taxon>
        <taxon>Idiomarinaceae</taxon>
        <taxon>Idiomarina</taxon>
    </lineage>
</organism>
<dbReference type="eggNOG" id="COG2267">
    <property type="taxonomic scope" value="Bacteria"/>
</dbReference>
<dbReference type="EMBL" id="AE017340">
    <property type="protein sequence ID" value="AAV82335.1"/>
    <property type="molecule type" value="Genomic_DNA"/>
</dbReference>
<dbReference type="RefSeq" id="WP_011234741.1">
    <property type="nucleotide sequence ID" value="NC_006512.1"/>
</dbReference>
<dbReference type="InterPro" id="IPR050266">
    <property type="entry name" value="AB_hydrolase_sf"/>
</dbReference>
<keyword evidence="3" id="KW-1185">Reference proteome</keyword>
<name>Q5QU25_IDILO</name>
<dbReference type="GeneID" id="41336674"/>
<dbReference type="SUPFAM" id="SSF53474">
    <property type="entry name" value="alpha/beta-Hydrolases"/>
    <property type="match status" value="1"/>
</dbReference>
<dbReference type="AlphaFoldDB" id="Q5QU25"/>
<evidence type="ECO:0000313" key="2">
    <source>
        <dbReference type="EMBL" id="AAV82335.1"/>
    </source>
</evidence>
<evidence type="ECO:0000259" key="1">
    <source>
        <dbReference type="Pfam" id="PF12146"/>
    </source>
</evidence>
<dbReference type="Gene3D" id="3.40.50.1820">
    <property type="entry name" value="alpha/beta hydrolase"/>
    <property type="match status" value="1"/>
</dbReference>
<reference evidence="2 3" key="1">
    <citation type="journal article" date="2004" name="Proc. Natl. Acad. Sci. U.S.A.">
        <title>Genome sequence of the deep-sea gamma-proteobacterium Idiomarina loihiensis reveals amino acid fermentation as a source of carbon and energy.</title>
        <authorList>
            <person name="Hou S."/>
            <person name="Saw J.H."/>
            <person name="Lee K.S."/>
            <person name="Freitas T.A."/>
            <person name="Belisle C."/>
            <person name="Kawarabayasi Y."/>
            <person name="Donachie S.P."/>
            <person name="Pikina A."/>
            <person name="Galperin M.Y."/>
            <person name="Koonin E.V."/>
            <person name="Makarova K.S."/>
            <person name="Omelchenko M.V."/>
            <person name="Sorokin A."/>
            <person name="Wolf Y.I."/>
            <person name="Li Q.X."/>
            <person name="Keum Y.S."/>
            <person name="Campbell S."/>
            <person name="Denery J."/>
            <person name="Aizawa S."/>
            <person name="Shibata S."/>
            <person name="Malahoff A."/>
            <person name="Alam M."/>
        </authorList>
    </citation>
    <scope>NUCLEOTIDE SEQUENCE [LARGE SCALE GENOMIC DNA]</scope>
    <source>
        <strain evidence="3">ATCC BAA-735 / DSM 15497 / L2-TR</strain>
    </source>
</reference>